<dbReference type="Proteomes" id="UP000243217">
    <property type="component" value="Unassembled WGS sequence"/>
</dbReference>
<dbReference type="PROSITE" id="PS50192">
    <property type="entry name" value="T_SNARE"/>
    <property type="match status" value="1"/>
</dbReference>
<feature type="domain" description="T-SNARE coiled-coil homology" evidence="5">
    <location>
        <begin position="170"/>
        <end position="232"/>
    </location>
</feature>
<gene>
    <name evidence="6" type="ORF">THRCLA_07091</name>
</gene>
<dbReference type="PROSITE" id="PS50012">
    <property type="entry name" value="RCC1_3"/>
    <property type="match status" value="7"/>
</dbReference>
<feature type="repeat" description="RCC1" evidence="2">
    <location>
        <begin position="242"/>
        <end position="293"/>
    </location>
</feature>
<evidence type="ECO:0000256" key="1">
    <source>
        <dbReference type="ARBA" id="ARBA00022737"/>
    </source>
</evidence>
<dbReference type="AlphaFoldDB" id="A0A1V9ZGJ4"/>
<evidence type="ECO:0000259" key="4">
    <source>
        <dbReference type="PROSITE" id="PS50097"/>
    </source>
</evidence>
<reference evidence="6 7" key="1">
    <citation type="journal article" date="2014" name="Genome Biol. Evol.">
        <title>The secreted proteins of Achlya hypogyna and Thraustotheca clavata identify the ancestral oomycete secretome and reveal gene acquisitions by horizontal gene transfer.</title>
        <authorList>
            <person name="Misner I."/>
            <person name="Blouin N."/>
            <person name="Leonard G."/>
            <person name="Richards T.A."/>
            <person name="Lane C.E."/>
        </authorList>
    </citation>
    <scope>NUCLEOTIDE SEQUENCE [LARGE SCALE GENOMIC DNA]</scope>
    <source>
        <strain evidence="6 7">ATCC 34112</strain>
    </source>
</reference>
<dbReference type="SUPFAM" id="SSF54695">
    <property type="entry name" value="POZ domain"/>
    <property type="match status" value="1"/>
</dbReference>
<feature type="repeat" description="RCC1" evidence="2">
    <location>
        <begin position="398"/>
        <end position="450"/>
    </location>
</feature>
<comment type="caution">
    <text evidence="6">The sequence shown here is derived from an EMBL/GenBank/DDBJ whole genome shotgun (WGS) entry which is preliminary data.</text>
</comment>
<dbReference type="InterPro" id="IPR000210">
    <property type="entry name" value="BTB/POZ_dom"/>
</dbReference>
<dbReference type="PANTHER" id="PTHR22872">
    <property type="entry name" value="BTK-BINDING PROTEIN-RELATED"/>
    <property type="match status" value="1"/>
</dbReference>
<sequence>MYDSFNSPRNNNDGGLMDQAQYDTLLNEVSKAVGQFNTIIRSIDQKVSLFGTSLDSRANHDKLNELVDKGNKLVGKIQKRLKILNDDVKNKSNAKARARTTAIRKLSSDFKTQLQLFQKSCENVVASETQAVDSIRRSSASFTHGQESNKFFNYTEDQIYAQAHVTTYDEDDMMRREEDIIRINHQLREINAAYKEIDGLVQDQGEVVVQITNDIEDARENAEQGLEQVKQADARKSYCACSQLYSWGRGEDGQLGLGDTTDQYRPVLVEALREKNVVQIACGSGHTVVLDEDGNVYTWGRGDDGRLGHGDNGWKFVPRLVESLHGKRIKQVTCGSYHTAAVTSTGELYTWGGGMYGKLGHGNESGHSVPYLVSTLSNHKVDQVACGSRHTVVLLENRDVYTWGDKENGVSGHGDTDGHQYLPCAVDELKDKSIMQIAACGFHTAALSDKGELYTFGEGKFGRLGHNSERNQLVARMVETLSGRRIKQVACGGFHTAAVTDTGEVFTWGGGEHGQLGHGDKVNKTVPSLVKHLADKVVVQITCGWSHTVALTENGEVYTWGNGDHGKLGTSKVSRSFADKTLGHNDQVKVTLPKLVDTLQSKRVVSIASYNEHTVALVDPVAMLRPSVLTSTYAANMRSIIDQEEFSDVVFIVEGRRIFSHRAILAARSDHFKAMFSSGMRESRELEVHVPLIRIPVFLALLEYIYNDTVSVESPEMAIELYAAADMYTLDRLKGLCEIVVQKGLSVENAGMLLSAADDLQASRLRDLCMHFIVRHFDTVTKTEGFQLLSRELILETLQNR</sequence>
<dbReference type="STRING" id="74557.A0A1V9ZGJ4"/>
<dbReference type="OrthoDB" id="8068875at2759"/>
<dbReference type="Pfam" id="PF07707">
    <property type="entry name" value="BACK"/>
    <property type="match status" value="1"/>
</dbReference>
<evidence type="ECO:0000313" key="6">
    <source>
        <dbReference type="EMBL" id="OQR97108.1"/>
    </source>
</evidence>
<feature type="domain" description="BTB" evidence="4">
    <location>
        <begin position="647"/>
        <end position="714"/>
    </location>
</feature>
<dbReference type="Gene3D" id="2.130.10.30">
    <property type="entry name" value="Regulator of chromosome condensation 1/beta-lactamase-inhibitor protein II"/>
    <property type="match status" value="2"/>
</dbReference>
<evidence type="ECO:0000313" key="7">
    <source>
        <dbReference type="Proteomes" id="UP000243217"/>
    </source>
</evidence>
<dbReference type="EMBL" id="JNBS01001929">
    <property type="protein sequence ID" value="OQR97108.1"/>
    <property type="molecule type" value="Genomic_DNA"/>
</dbReference>
<feature type="repeat" description="RCC1" evidence="2">
    <location>
        <begin position="346"/>
        <end position="397"/>
    </location>
</feature>
<dbReference type="InterPro" id="IPR009091">
    <property type="entry name" value="RCC1/BLIP-II"/>
</dbReference>
<dbReference type="InterPro" id="IPR010989">
    <property type="entry name" value="SNARE"/>
</dbReference>
<feature type="repeat" description="RCC1" evidence="2">
    <location>
        <begin position="451"/>
        <end position="502"/>
    </location>
</feature>
<feature type="repeat" description="RCC1" evidence="2">
    <location>
        <begin position="294"/>
        <end position="345"/>
    </location>
</feature>
<dbReference type="InterPro" id="IPR011333">
    <property type="entry name" value="SKP1/BTB/POZ_sf"/>
</dbReference>
<keyword evidence="3" id="KW-0175">Coiled coil</keyword>
<dbReference type="CDD" id="cd14733">
    <property type="entry name" value="BACK"/>
    <property type="match status" value="1"/>
</dbReference>
<dbReference type="Gene3D" id="1.25.40.420">
    <property type="match status" value="1"/>
</dbReference>
<dbReference type="SMART" id="SM00225">
    <property type="entry name" value="BTB"/>
    <property type="match status" value="1"/>
</dbReference>
<dbReference type="SUPFAM" id="SSF47661">
    <property type="entry name" value="t-snare proteins"/>
    <property type="match status" value="1"/>
</dbReference>
<keyword evidence="1" id="KW-0677">Repeat</keyword>
<dbReference type="InterPro" id="IPR058923">
    <property type="entry name" value="RCC1-like_dom"/>
</dbReference>
<proteinExistence type="predicted"/>
<protein>
    <submittedName>
        <fullName evidence="6">Regulator of chromosome condensation (RCC1)</fullName>
    </submittedName>
</protein>
<dbReference type="GO" id="GO:0016192">
    <property type="term" value="P:vesicle-mediated transport"/>
    <property type="evidence" value="ECO:0007669"/>
    <property type="project" value="InterPro"/>
</dbReference>
<dbReference type="PRINTS" id="PR00633">
    <property type="entry name" value="RCCNDNSATION"/>
</dbReference>
<dbReference type="GO" id="GO:0016020">
    <property type="term" value="C:membrane"/>
    <property type="evidence" value="ECO:0007669"/>
    <property type="project" value="InterPro"/>
</dbReference>
<evidence type="ECO:0000256" key="2">
    <source>
        <dbReference type="PROSITE-ProRule" id="PRU00235"/>
    </source>
</evidence>
<dbReference type="Pfam" id="PF00651">
    <property type="entry name" value="BTB"/>
    <property type="match status" value="1"/>
</dbReference>
<dbReference type="Gene3D" id="1.20.58.70">
    <property type="match status" value="1"/>
</dbReference>
<feature type="coiled-coil region" evidence="3">
    <location>
        <begin position="208"/>
        <end position="235"/>
    </location>
</feature>
<feature type="repeat" description="RCC1" evidence="2">
    <location>
        <begin position="503"/>
        <end position="554"/>
    </location>
</feature>
<dbReference type="InterPro" id="IPR011705">
    <property type="entry name" value="BACK"/>
</dbReference>
<dbReference type="Gene3D" id="3.30.710.10">
    <property type="entry name" value="Potassium Channel Kv1.1, Chain A"/>
    <property type="match status" value="1"/>
</dbReference>
<evidence type="ECO:0000259" key="5">
    <source>
        <dbReference type="PROSITE" id="PS50192"/>
    </source>
</evidence>
<dbReference type="PROSITE" id="PS00626">
    <property type="entry name" value="RCC1_2"/>
    <property type="match status" value="5"/>
</dbReference>
<dbReference type="Pfam" id="PF14523">
    <property type="entry name" value="Syntaxin_2"/>
    <property type="match status" value="1"/>
</dbReference>
<dbReference type="Pfam" id="PF25390">
    <property type="entry name" value="WD40_RLD"/>
    <property type="match status" value="1"/>
</dbReference>
<keyword evidence="7" id="KW-1185">Reference proteome</keyword>
<dbReference type="InterPro" id="IPR000727">
    <property type="entry name" value="T_SNARE_dom"/>
</dbReference>
<dbReference type="InterPro" id="IPR051625">
    <property type="entry name" value="Signaling_Regulatory_Domain"/>
</dbReference>
<evidence type="ECO:0000256" key="3">
    <source>
        <dbReference type="SAM" id="Coils"/>
    </source>
</evidence>
<dbReference type="CDD" id="cd15840">
    <property type="entry name" value="SNARE_Qa"/>
    <property type="match status" value="1"/>
</dbReference>
<organism evidence="6 7">
    <name type="scientific">Thraustotheca clavata</name>
    <dbReference type="NCBI Taxonomy" id="74557"/>
    <lineage>
        <taxon>Eukaryota</taxon>
        <taxon>Sar</taxon>
        <taxon>Stramenopiles</taxon>
        <taxon>Oomycota</taxon>
        <taxon>Saprolegniomycetes</taxon>
        <taxon>Saprolegniales</taxon>
        <taxon>Achlyaceae</taxon>
        <taxon>Thraustotheca</taxon>
    </lineage>
</organism>
<dbReference type="InterPro" id="IPR000408">
    <property type="entry name" value="Reg_chr_condens"/>
</dbReference>
<dbReference type="InterPro" id="IPR006011">
    <property type="entry name" value="Syntaxin_N"/>
</dbReference>
<dbReference type="SUPFAM" id="SSF50985">
    <property type="entry name" value="RCC1/BLIP-II"/>
    <property type="match status" value="2"/>
</dbReference>
<dbReference type="PROSITE" id="PS50097">
    <property type="entry name" value="BTB"/>
    <property type="match status" value="1"/>
</dbReference>
<dbReference type="PANTHER" id="PTHR22872:SF2">
    <property type="entry name" value="INHIBITOR OF BRUTON TYROSINE KINASE"/>
    <property type="match status" value="1"/>
</dbReference>
<dbReference type="SMART" id="SM00503">
    <property type="entry name" value="SynN"/>
    <property type="match status" value="1"/>
</dbReference>
<name>A0A1V9ZGJ4_9STRA</name>
<feature type="repeat" description="RCC1" evidence="2">
    <location>
        <begin position="555"/>
        <end position="620"/>
    </location>
</feature>
<accession>A0A1V9ZGJ4</accession>